<gene>
    <name evidence="8" type="ORF">E5288_WYG022895</name>
</gene>
<dbReference type="Proteomes" id="UP000322234">
    <property type="component" value="Unassembled WGS sequence"/>
</dbReference>
<dbReference type="AlphaFoldDB" id="A0A6B0SC83"/>
<comment type="similarity">
    <text evidence="2">Belongs to the vasculin family.</text>
</comment>
<keyword evidence="9" id="KW-1185">Reference proteome</keyword>
<dbReference type="GO" id="GO:0003677">
    <property type="term" value="F:DNA binding"/>
    <property type="evidence" value="ECO:0007669"/>
    <property type="project" value="UniProtKB-KW"/>
</dbReference>
<keyword evidence="4" id="KW-0238">DNA-binding</keyword>
<evidence type="ECO:0000256" key="5">
    <source>
        <dbReference type="ARBA" id="ARBA00023163"/>
    </source>
</evidence>
<organism evidence="8 9">
    <name type="scientific">Bos mutus</name>
    <name type="common">wild yak</name>
    <dbReference type="NCBI Taxonomy" id="72004"/>
    <lineage>
        <taxon>Eukaryota</taxon>
        <taxon>Metazoa</taxon>
        <taxon>Chordata</taxon>
        <taxon>Craniata</taxon>
        <taxon>Vertebrata</taxon>
        <taxon>Euteleostomi</taxon>
        <taxon>Mammalia</taxon>
        <taxon>Eutheria</taxon>
        <taxon>Laurasiatheria</taxon>
        <taxon>Artiodactyla</taxon>
        <taxon>Ruminantia</taxon>
        <taxon>Pecora</taxon>
        <taxon>Bovidae</taxon>
        <taxon>Bovinae</taxon>
        <taxon>Bos</taxon>
    </lineage>
</organism>
<dbReference type="GO" id="GO:0003723">
    <property type="term" value="F:RNA binding"/>
    <property type="evidence" value="ECO:0007669"/>
    <property type="project" value="InterPro"/>
</dbReference>
<accession>A0A6B0SC83</accession>
<name>A0A6B0SC83_9CETA</name>
<keyword evidence="3" id="KW-0805">Transcription regulation</keyword>
<dbReference type="EMBL" id="VBQZ03000166">
    <property type="protein sequence ID" value="MXQ96593.1"/>
    <property type="molecule type" value="Genomic_DNA"/>
</dbReference>
<evidence type="ECO:0000256" key="2">
    <source>
        <dbReference type="ARBA" id="ARBA00010099"/>
    </source>
</evidence>
<keyword evidence="6" id="KW-0539">Nucleus</keyword>
<evidence type="ECO:0000256" key="1">
    <source>
        <dbReference type="ARBA" id="ARBA00004123"/>
    </source>
</evidence>
<dbReference type="GO" id="GO:0045893">
    <property type="term" value="P:positive regulation of DNA-templated transcription"/>
    <property type="evidence" value="ECO:0007669"/>
    <property type="project" value="InterPro"/>
</dbReference>
<proteinExistence type="inferred from homology"/>
<feature type="region of interest" description="Disordered" evidence="7">
    <location>
        <begin position="74"/>
        <end position="104"/>
    </location>
</feature>
<sequence length="116" mass="12649">MAVLSCEGSASQESAFTDQSVIKPVVLAGGIVLSSPKESPTSTTPPIEISSSHLTKLTCRTTDRKSELLKTLKDDRNGDFSEGRECEKLKDLEDNNTPEPTENERKAVIRMVLLSL</sequence>
<evidence type="ECO:0000313" key="8">
    <source>
        <dbReference type="EMBL" id="MXQ96593.1"/>
    </source>
</evidence>
<evidence type="ECO:0000313" key="9">
    <source>
        <dbReference type="Proteomes" id="UP000322234"/>
    </source>
</evidence>
<evidence type="ECO:0000256" key="7">
    <source>
        <dbReference type="SAM" id="MobiDB-lite"/>
    </source>
</evidence>
<feature type="compositionally biased region" description="Basic and acidic residues" evidence="7">
    <location>
        <begin position="74"/>
        <end position="93"/>
    </location>
</feature>
<reference evidence="8" key="1">
    <citation type="submission" date="2019-10" db="EMBL/GenBank/DDBJ databases">
        <title>The sequence and de novo assembly of the wild yak genome.</title>
        <authorList>
            <person name="Liu Y."/>
        </authorList>
    </citation>
    <scope>NUCLEOTIDE SEQUENCE [LARGE SCALE GENOMIC DNA]</scope>
    <source>
        <strain evidence="8">WY2019</strain>
    </source>
</reference>
<comment type="subcellular location">
    <subcellularLocation>
        <location evidence="1">Nucleus</location>
    </subcellularLocation>
</comment>
<keyword evidence="5" id="KW-0804">Transcription</keyword>
<protein>
    <submittedName>
        <fullName evidence="8">Uncharacterized protein</fullName>
    </submittedName>
</protein>
<evidence type="ECO:0000256" key="4">
    <source>
        <dbReference type="ARBA" id="ARBA00023125"/>
    </source>
</evidence>
<dbReference type="GO" id="GO:0006351">
    <property type="term" value="P:DNA-templated transcription"/>
    <property type="evidence" value="ECO:0007669"/>
    <property type="project" value="InterPro"/>
</dbReference>
<comment type="caution">
    <text evidence="8">The sequence shown here is derived from an EMBL/GenBank/DDBJ whole genome shotgun (WGS) entry which is preliminary data.</text>
</comment>
<dbReference type="PANTHER" id="PTHR14339:SF10">
    <property type="entry name" value="VASCULIN-LIKE PROTEIN 1"/>
    <property type="match status" value="1"/>
</dbReference>
<evidence type="ECO:0000256" key="6">
    <source>
        <dbReference type="ARBA" id="ARBA00023242"/>
    </source>
</evidence>
<dbReference type="GO" id="GO:0005634">
    <property type="term" value="C:nucleus"/>
    <property type="evidence" value="ECO:0007669"/>
    <property type="project" value="UniProtKB-SubCell"/>
</dbReference>
<dbReference type="InterPro" id="IPR028128">
    <property type="entry name" value="Vasculin_fam"/>
</dbReference>
<evidence type="ECO:0000256" key="3">
    <source>
        <dbReference type="ARBA" id="ARBA00023015"/>
    </source>
</evidence>
<dbReference type="PANTHER" id="PTHR14339">
    <property type="entry name" value="VASCULIN"/>
    <property type="match status" value="1"/>
</dbReference>